<evidence type="ECO:0000313" key="2">
    <source>
        <dbReference type="Proteomes" id="UP000018689"/>
    </source>
</evidence>
<sequence length="62" mass="7283">MLKGFLENNQCSCGILLTALAQYVDDDTVCILCFRIKNMVFSDYYFKNMMQKHQGSIWEISY</sequence>
<accession>V9R8S8</accession>
<reference evidence="1 2" key="1">
    <citation type="journal article" date="2014" name="Genome Announc.">
        <title>Complete Genome Sequence of Ehrlichia muris Strain AS145T, a Model Monocytotropic Ehrlichia Strain.</title>
        <authorList>
            <person name="Thirumalapura N.R."/>
            <person name="Qin X."/>
            <person name="Kuriakose J.A."/>
            <person name="Walker D.H."/>
        </authorList>
    </citation>
    <scope>NUCLEOTIDE SEQUENCE [LARGE SCALE GENOMIC DNA]</scope>
    <source>
        <strain evidence="2">AS154</strain>
    </source>
</reference>
<gene>
    <name evidence="1" type="ORF">EMUR_01875</name>
</gene>
<dbReference type="AlphaFoldDB" id="V9R8S8"/>
<evidence type="ECO:0000313" key="1">
    <source>
        <dbReference type="EMBL" id="AHC39703.1"/>
    </source>
</evidence>
<dbReference type="HOGENOM" id="CLU_2896961_0_0_5"/>
<name>V9R8S8_9RICK</name>
<dbReference type="Proteomes" id="UP000018689">
    <property type="component" value="Chromosome"/>
</dbReference>
<protein>
    <submittedName>
        <fullName evidence="1">Uncharacterized protein</fullName>
    </submittedName>
</protein>
<proteinExistence type="predicted"/>
<keyword evidence="2" id="KW-1185">Reference proteome</keyword>
<organism evidence="1 2">
    <name type="scientific">Ehrlichia muris AS145</name>
    <dbReference type="NCBI Taxonomy" id="1423892"/>
    <lineage>
        <taxon>Bacteria</taxon>
        <taxon>Pseudomonadati</taxon>
        <taxon>Pseudomonadota</taxon>
        <taxon>Alphaproteobacteria</taxon>
        <taxon>Rickettsiales</taxon>
        <taxon>Anaplasmataceae</taxon>
        <taxon>Ehrlichia</taxon>
    </lineage>
</organism>
<dbReference type="EMBL" id="CP006917">
    <property type="protein sequence ID" value="AHC39703.1"/>
    <property type="molecule type" value="Genomic_DNA"/>
</dbReference>
<dbReference type="KEGG" id="emr:EMUR_01875"/>